<accession>A0A9N8DNM8</accession>
<gene>
    <name evidence="2" type="ORF">SEMRO_262_G102090.1</name>
</gene>
<dbReference type="AlphaFoldDB" id="A0A9N8DNM8"/>
<proteinExistence type="predicted"/>
<feature type="compositionally biased region" description="Polar residues" evidence="1">
    <location>
        <begin position="9"/>
        <end position="18"/>
    </location>
</feature>
<sequence>MTAPRKSSLKATSNSEGTPSVAKDSKLVSFNSVEIISFPITLGDNPGLSEGAPLTIGWKPTNRTVEDFHVYEYAKKGRKRRRGKKLMIPAVEREVLLLSLGFKMQDILKASELGEKARKERLKSFHNSKTWDRFSGVLETAKTKFFFKSVKNSIPLSTTSAATSTSTTDKGEAEKDLIMVSSRTA</sequence>
<dbReference type="Proteomes" id="UP001153069">
    <property type="component" value="Unassembled WGS sequence"/>
</dbReference>
<evidence type="ECO:0000313" key="2">
    <source>
        <dbReference type="EMBL" id="CAB9506312.1"/>
    </source>
</evidence>
<protein>
    <submittedName>
        <fullName evidence="2">Uncharacterized protein</fullName>
    </submittedName>
</protein>
<reference evidence="2" key="1">
    <citation type="submission" date="2020-06" db="EMBL/GenBank/DDBJ databases">
        <authorList>
            <consortium name="Plant Systems Biology data submission"/>
        </authorList>
    </citation>
    <scope>NUCLEOTIDE SEQUENCE</scope>
    <source>
        <strain evidence="2">D6</strain>
    </source>
</reference>
<dbReference type="OrthoDB" id="46996at2759"/>
<comment type="caution">
    <text evidence="2">The sequence shown here is derived from an EMBL/GenBank/DDBJ whole genome shotgun (WGS) entry which is preliminary data.</text>
</comment>
<evidence type="ECO:0000313" key="3">
    <source>
        <dbReference type="Proteomes" id="UP001153069"/>
    </source>
</evidence>
<name>A0A9N8DNM8_9STRA</name>
<dbReference type="EMBL" id="CAICTM010000261">
    <property type="protein sequence ID" value="CAB9506312.1"/>
    <property type="molecule type" value="Genomic_DNA"/>
</dbReference>
<feature type="region of interest" description="Disordered" evidence="1">
    <location>
        <begin position="1"/>
        <end position="23"/>
    </location>
</feature>
<evidence type="ECO:0000256" key="1">
    <source>
        <dbReference type="SAM" id="MobiDB-lite"/>
    </source>
</evidence>
<organism evidence="2 3">
    <name type="scientific">Seminavis robusta</name>
    <dbReference type="NCBI Taxonomy" id="568900"/>
    <lineage>
        <taxon>Eukaryota</taxon>
        <taxon>Sar</taxon>
        <taxon>Stramenopiles</taxon>
        <taxon>Ochrophyta</taxon>
        <taxon>Bacillariophyta</taxon>
        <taxon>Bacillariophyceae</taxon>
        <taxon>Bacillariophycidae</taxon>
        <taxon>Naviculales</taxon>
        <taxon>Naviculaceae</taxon>
        <taxon>Seminavis</taxon>
    </lineage>
</organism>
<keyword evidence="3" id="KW-1185">Reference proteome</keyword>